<dbReference type="EMBL" id="WWCX01000185">
    <property type="protein sequence ID" value="MYM99032.1"/>
    <property type="molecule type" value="Genomic_DNA"/>
</dbReference>
<dbReference type="AlphaFoldDB" id="A0A845H0G8"/>
<dbReference type="Proteomes" id="UP000447355">
    <property type="component" value="Unassembled WGS sequence"/>
</dbReference>
<gene>
    <name evidence="1" type="ORF">GTP90_34830</name>
</gene>
<name>A0A845H0G8_9BURK</name>
<protein>
    <submittedName>
        <fullName evidence="1">Uncharacterized protein</fullName>
    </submittedName>
</protein>
<dbReference type="RefSeq" id="WP_161087792.1">
    <property type="nucleotide sequence ID" value="NZ_WWCX01000185.1"/>
</dbReference>
<evidence type="ECO:0000313" key="2">
    <source>
        <dbReference type="Proteomes" id="UP000447355"/>
    </source>
</evidence>
<reference evidence="1" key="1">
    <citation type="submission" date="2019-12" db="EMBL/GenBank/DDBJ databases">
        <title>Novel species isolated from a subtropical stream in China.</title>
        <authorList>
            <person name="Lu H."/>
        </authorList>
    </citation>
    <scope>NUCLEOTIDE SEQUENCE [LARGE SCALE GENOMIC DNA]</scope>
    <source>
        <strain evidence="1">FT81W</strain>
    </source>
</reference>
<proteinExistence type="predicted"/>
<accession>A0A845H0G8</accession>
<sequence length="319" mass="35759">MLSFPADLTDMPGPPLISRRRALRLAAGMGAWMAAAPLVRAASPAAFELAPAVFEEYVWSLHLPQADAAPLYLAYYAARLRTANSMAHLKQLPTQAVAKAFDELYAIIFYTADQQVLHHLIDVLGVLSQRQQATQLPLQRTYNACYYCRRADAASQLVLKFPGHLRLAPDIRLSTGAGIATPTVMHLASGRSELFAMAGSLPENPAVLMITHPGCHFSLNAFTAIREEPPLMRRLEGRLQLLAPHQIDFDVDDFVKWNHRYPSMPMSLAYHWRGWPMLDMRETPTFYFIKGGMVQHVMKGWRDDTAKDHLRLGLAKIDL</sequence>
<dbReference type="PROSITE" id="PS51318">
    <property type="entry name" value="TAT"/>
    <property type="match status" value="1"/>
</dbReference>
<evidence type="ECO:0000313" key="1">
    <source>
        <dbReference type="EMBL" id="MYM99032.1"/>
    </source>
</evidence>
<dbReference type="InterPro" id="IPR006311">
    <property type="entry name" value="TAT_signal"/>
</dbReference>
<organism evidence="1 2">
    <name type="scientific">Duganella vulcania</name>
    <dbReference type="NCBI Taxonomy" id="2692166"/>
    <lineage>
        <taxon>Bacteria</taxon>
        <taxon>Pseudomonadati</taxon>
        <taxon>Pseudomonadota</taxon>
        <taxon>Betaproteobacteria</taxon>
        <taxon>Burkholderiales</taxon>
        <taxon>Oxalobacteraceae</taxon>
        <taxon>Telluria group</taxon>
        <taxon>Duganella</taxon>
    </lineage>
</organism>
<comment type="caution">
    <text evidence="1">The sequence shown here is derived from an EMBL/GenBank/DDBJ whole genome shotgun (WGS) entry which is preliminary data.</text>
</comment>